<keyword evidence="1" id="KW-0732">Signal</keyword>
<accession>A0A7C2QZG4</accession>
<sequence>MTRLFTLAFLFLMTITLQAQNQTTGSIAGKLTDKEMNGEPLPFANILIKETTKGATTDMDGLYSLNGLEPGKYTLVFSFVGYKTIEVPNVAVVAGKVTEVNTELGSSAASLDEVVITT</sequence>
<dbReference type="GO" id="GO:0004180">
    <property type="term" value="F:carboxypeptidase activity"/>
    <property type="evidence" value="ECO:0007669"/>
    <property type="project" value="UniProtKB-KW"/>
</dbReference>
<protein>
    <submittedName>
        <fullName evidence="2">Carboxypeptidase-like regulatory domain-containing protein</fullName>
    </submittedName>
</protein>
<feature type="chain" id="PRO_5028324197" evidence="1">
    <location>
        <begin position="20"/>
        <end position="118"/>
    </location>
</feature>
<dbReference type="EMBL" id="DSEE01000434">
    <property type="protein sequence ID" value="HER40750.1"/>
    <property type="molecule type" value="Genomic_DNA"/>
</dbReference>
<evidence type="ECO:0000313" key="2">
    <source>
        <dbReference type="EMBL" id="HER40750.1"/>
    </source>
</evidence>
<dbReference type="InterPro" id="IPR008969">
    <property type="entry name" value="CarboxyPept-like_regulatory"/>
</dbReference>
<keyword evidence="2" id="KW-0378">Hydrolase</keyword>
<dbReference type="Gene3D" id="2.60.40.1120">
    <property type="entry name" value="Carboxypeptidase-like, regulatory domain"/>
    <property type="match status" value="1"/>
</dbReference>
<feature type="non-terminal residue" evidence="2">
    <location>
        <position position="118"/>
    </location>
</feature>
<name>A0A7C2QZG4_9FLAO</name>
<feature type="signal peptide" evidence="1">
    <location>
        <begin position="1"/>
        <end position="19"/>
    </location>
</feature>
<dbReference type="AlphaFoldDB" id="A0A7C2QZG4"/>
<dbReference type="SUPFAM" id="SSF49464">
    <property type="entry name" value="Carboxypeptidase regulatory domain-like"/>
    <property type="match status" value="1"/>
</dbReference>
<gene>
    <name evidence="2" type="ORF">ENO10_05975</name>
</gene>
<keyword evidence="2" id="KW-0645">Protease</keyword>
<comment type="caution">
    <text evidence="2">The sequence shown here is derived from an EMBL/GenBank/DDBJ whole genome shotgun (WGS) entry which is preliminary data.</text>
</comment>
<reference evidence="2" key="1">
    <citation type="journal article" date="2020" name="mSystems">
        <title>Genome- and Community-Level Interaction Insights into Carbon Utilization and Element Cycling Functions of Hydrothermarchaeota in Hydrothermal Sediment.</title>
        <authorList>
            <person name="Zhou Z."/>
            <person name="Liu Y."/>
            <person name="Xu W."/>
            <person name="Pan J."/>
            <person name="Luo Z.H."/>
            <person name="Li M."/>
        </authorList>
    </citation>
    <scope>NUCLEOTIDE SEQUENCE [LARGE SCALE GENOMIC DNA]</scope>
    <source>
        <strain evidence="2">SpSt-1235</strain>
    </source>
</reference>
<keyword evidence="2" id="KW-0121">Carboxypeptidase</keyword>
<dbReference type="Proteomes" id="UP000885753">
    <property type="component" value="Unassembled WGS sequence"/>
</dbReference>
<organism evidence="2">
    <name type="scientific">Salinimicrobium catena</name>
    <dbReference type="NCBI Taxonomy" id="390640"/>
    <lineage>
        <taxon>Bacteria</taxon>
        <taxon>Pseudomonadati</taxon>
        <taxon>Bacteroidota</taxon>
        <taxon>Flavobacteriia</taxon>
        <taxon>Flavobacteriales</taxon>
        <taxon>Flavobacteriaceae</taxon>
        <taxon>Salinimicrobium</taxon>
    </lineage>
</organism>
<dbReference type="Pfam" id="PF13715">
    <property type="entry name" value="CarbopepD_reg_2"/>
    <property type="match status" value="1"/>
</dbReference>
<evidence type="ECO:0000256" key="1">
    <source>
        <dbReference type="SAM" id="SignalP"/>
    </source>
</evidence>
<proteinExistence type="predicted"/>